<accession>A0A1H3KBV8</accession>
<dbReference type="InterPro" id="IPR050596">
    <property type="entry name" value="AspAT/PAT-like"/>
</dbReference>
<reference evidence="9 10" key="1">
    <citation type="submission" date="2016-10" db="EMBL/GenBank/DDBJ databases">
        <authorList>
            <person name="de Groot N.N."/>
        </authorList>
    </citation>
    <scope>NUCLEOTIDE SEQUENCE [LARGE SCALE GENOMIC DNA]</scope>
    <source>
        <strain evidence="9 10">DSM 24677</strain>
    </source>
</reference>
<dbReference type="EC" id="2.6.1.-" evidence="7"/>
<evidence type="ECO:0000256" key="3">
    <source>
        <dbReference type="ARBA" id="ARBA00022576"/>
    </source>
</evidence>
<dbReference type="SUPFAM" id="SSF53383">
    <property type="entry name" value="PLP-dependent transferases"/>
    <property type="match status" value="1"/>
</dbReference>
<comment type="catalytic activity">
    <reaction evidence="6">
        <text>L-aspartate + 2-oxoglutarate = oxaloacetate + L-glutamate</text>
        <dbReference type="Rhea" id="RHEA:21824"/>
        <dbReference type="ChEBI" id="CHEBI:16452"/>
        <dbReference type="ChEBI" id="CHEBI:16810"/>
        <dbReference type="ChEBI" id="CHEBI:29985"/>
        <dbReference type="ChEBI" id="CHEBI:29991"/>
        <dbReference type="EC" id="2.6.1.1"/>
    </reaction>
</comment>
<dbReference type="InterPro" id="IPR015421">
    <property type="entry name" value="PyrdxlP-dep_Trfase_major"/>
</dbReference>
<dbReference type="Pfam" id="PF00155">
    <property type="entry name" value="Aminotran_1_2"/>
    <property type="match status" value="1"/>
</dbReference>
<dbReference type="GO" id="GO:0004069">
    <property type="term" value="F:L-aspartate:2-oxoglutarate aminotransferase activity"/>
    <property type="evidence" value="ECO:0007669"/>
    <property type="project" value="UniProtKB-EC"/>
</dbReference>
<dbReference type="InterPro" id="IPR015424">
    <property type="entry name" value="PyrdxlP-dep_Trfase"/>
</dbReference>
<dbReference type="OrthoDB" id="9766084at2"/>
<gene>
    <name evidence="9" type="ORF">SAMN05444486_102455</name>
</gene>
<evidence type="ECO:0000256" key="4">
    <source>
        <dbReference type="ARBA" id="ARBA00022679"/>
    </source>
</evidence>
<dbReference type="EMBL" id="FNPR01000002">
    <property type="protein sequence ID" value="SDY49651.1"/>
    <property type="molecule type" value="Genomic_DNA"/>
</dbReference>
<comment type="cofactor">
    <cofactor evidence="1 7">
        <name>pyridoxal 5'-phosphate</name>
        <dbReference type="ChEBI" id="CHEBI:597326"/>
    </cofactor>
</comment>
<keyword evidence="3 7" id="KW-0032">Aminotransferase</keyword>
<evidence type="ECO:0000256" key="6">
    <source>
        <dbReference type="ARBA" id="ARBA00049185"/>
    </source>
</evidence>
<evidence type="ECO:0000313" key="10">
    <source>
        <dbReference type="Proteomes" id="UP000199026"/>
    </source>
</evidence>
<feature type="domain" description="Aminotransferase class I/classII large" evidence="8">
    <location>
        <begin position="54"/>
        <end position="370"/>
    </location>
</feature>
<proteinExistence type="inferred from homology"/>
<dbReference type="GeneID" id="78124526"/>
<dbReference type="InterPro" id="IPR004839">
    <property type="entry name" value="Aminotransferase_I/II_large"/>
</dbReference>
<dbReference type="CDD" id="cd00609">
    <property type="entry name" value="AAT_like"/>
    <property type="match status" value="1"/>
</dbReference>
<keyword evidence="5" id="KW-0663">Pyridoxal phosphate</keyword>
<dbReference type="PANTHER" id="PTHR46383:SF2">
    <property type="entry name" value="AMINOTRANSFERASE"/>
    <property type="match status" value="1"/>
</dbReference>
<evidence type="ECO:0000259" key="8">
    <source>
        <dbReference type="Pfam" id="PF00155"/>
    </source>
</evidence>
<dbReference type="AlphaFoldDB" id="A0A1H3KBV8"/>
<protein>
    <recommendedName>
        <fullName evidence="7">Aminotransferase</fullName>
        <ecNumber evidence="7">2.6.1.-</ecNumber>
    </recommendedName>
</protein>
<evidence type="ECO:0000313" key="9">
    <source>
        <dbReference type="EMBL" id="SDY49651.1"/>
    </source>
</evidence>
<evidence type="ECO:0000256" key="5">
    <source>
        <dbReference type="ARBA" id="ARBA00022898"/>
    </source>
</evidence>
<dbReference type="GO" id="GO:0030170">
    <property type="term" value="F:pyridoxal phosphate binding"/>
    <property type="evidence" value="ECO:0007669"/>
    <property type="project" value="InterPro"/>
</dbReference>
<dbReference type="PANTHER" id="PTHR46383">
    <property type="entry name" value="ASPARTATE AMINOTRANSFERASE"/>
    <property type="match status" value="1"/>
</dbReference>
<sequence length="379" mass="41114">MRNSRRGAVDPFIVMDVMEEARAAEAAGRSIIHMEVGQPGTAAPRGARAHLTEAMEASPLGYSVALGLPELRARIAQHYHDKHGVNLSPERVIITSGSSGAFILAFTALFEAGARVGLGEPGYPSYRQILKALDVKPVGLPTSAENRFQPVPSDFAGLELDGLLVASPANPSGTMLTREAMQALIDACAESETAFISDEIYQGIEYEGEAVSALELTDECYVINSFSKYFSMTGWRIGWMVVPEEHVRLIERLAQNMFICAPHASQVAALAAFGCTEELEANLAVYKANRDLMIVELPKVGLSNFAPPDGAFYIYVDVSHLTNDSRALASDILAKAGVAVTPGIDFDPERGQTTLRLSYARSTEEIREGLLRLKAYFDR</sequence>
<name>A0A1H3KBV8_9RHOB</name>
<keyword evidence="10" id="KW-1185">Reference proteome</keyword>
<dbReference type="GO" id="GO:0006520">
    <property type="term" value="P:amino acid metabolic process"/>
    <property type="evidence" value="ECO:0007669"/>
    <property type="project" value="InterPro"/>
</dbReference>
<dbReference type="Proteomes" id="UP000199026">
    <property type="component" value="Unassembled WGS sequence"/>
</dbReference>
<evidence type="ECO:0000256" key="1">
    <source>
        <dbReference type="ARBA" id="ARBA00001933"/>
    </source>
</evidence>
<dbReference type="Gene3D" id="3.40.640.10">
    <property type="entry name" value="Type I PLP-dependent aspartate aminotransferase-like (Major domain)"/>
    <property type="match status" value="1"/>
</dbReference>
<organism evidence="9 10">
    <name type="scientific">Lentibacter algarum</name>
    <dbReference type="NCBI Taxonomy" id="576131"/>
    <lineage>
        <taxon>Bacteria</taxon>
        <taxon>Pseudomonadati</taxon>
        <taxon>Pseudomonadota</taxon>
        <taxon>Alphaproteobacteria</taxon>
        <taxon>Rhodobacterales</taxon>
        <taxon>Roseobacteraceae</taxon>
        <taxon>Lentibacter</taxon>
    </lineage>
</organism>
<dbReference type="STRING" id="576131.SAMN05444486_102455"/>
<dbReference type="InterPro" id="IPR004838">
    <property type="entry name" value="NHTrfase_class1_PyrdxlP-BS"/>
</dbReference>
<keyword evidence="4 7" id="KW-0808">Transferase</keyword>
<comment type="similarity">
    <text evidence="2 7">Belongs to the class-I pyridoxal-phosphate-dependent aminotransferase family.</text>
</comment>
<evidence type="ECO:0000256" key="2">
    <source>
        <dbReference type="ARBA" id="ARBA00007441"/>
    </source>
</evidence>
<dbReference type="RefSeq" id="WP_089890291.1">
    <property type="nucleotide sequence ID" value="NZ_CALJFH010000012.1"/>
</dbReference>
<evidence type="ECO:0000256" key="7">
    <source>
        <dbReference type="RuleBase" id="RU000481"/>
    </source>
</evidence>
<dbReference type="PROSITE" id="PS00105">
    <property type="entry name" value="AA_TRANSFER_CLASS_1"/>
    <property type="match status" value="1"/>
</dbReference>